<dbReference type="AlphaFoldDB" id="A0A0H2R587"/>
<protein>
    <submittedName>
        <fullName evidence="1">Uncharacterized protein</fullName>
    </submittedName>
</protein>
<accession>A0A0H2R587</accession>
<gene>
    <name evidence="1" type="ORF">SCHPADRAFT_895046</name>
</gene>
<sequence length="183" mass="20481">MGSLVKLYRTLPVRPHPCENQASIQASPAAEKVRIPPRGCSLRLIDSENKPKLILVNPPPPSSVTAAGLQFIAWHLLQYGFARLQSRFSSKRNSVPVGDQLKQDFPNDFGQWWDPRIHEGSSIQLTTMTVDSSFAQSPQTRGLCFVSASVSIRFRGKHKKYDLISRFWIDSALATSVYQLLGQ</sequence>
<dbReference type="InParanoid" id="A0A0H2R587"/>
<organism evidence="1 2">
    <name type="scientific">Schizopora paradoxa</name>
    <dbReference type="NCBI Taxonomy" id="27342"/>
    <lineage>
        <taxon>Eukaryota</taxon>
        <taxon>Fungi</taxon>
        <taxon>Dikarya</taxon>
        <taxon>Basidiomycota</taxon>
        <taxon>Agaricomycotina</taxon>
        <taxon>Agaricomycetes</taxon>
        <taxon>Hymenochaetales</taxon>
        <taxon>Schizoporaceae</taxon>
        <taxon>Schizopora</taxon>
    </lineage>
</organism>
<dbReference type="EMBL" id="KQ086171">
    <property type="protein sequence ID" value="KLO06945.1"/>
    <property type="molecule type" value="Genomic_DNA"/>
</dbReference>
<name>A0A0H2R587_9AGAM</name>
<evidence type="ECO:0000313" key="1">
    <source>
        <dbReference type="EMBL" id="KLO06945.1"/>
    </source>
</evidence>
<evidence type="ECO:0000313" key="2">
    <source>
        <dbReference type="Proteomes" id="UP000053477"/>
    </source>
</evidence>
<dbReference type="Proteomes" id="UP000053477">
    <property type="component" value="Unassembled WGS sequence"/>
</dbReference>
<keyword evidence="2" id="KW-1185">Reference proteome</keyword>
<proteinExistence type="predicted"/>
<reference evidence="1 2" key="1">
    <citation type="submission" date="2015-04" db="EMBL/GenBank/DDBJ databases">
        <title>Complete genome sequence of Schizopora paradoxa KUC8140, a cosmopolitan wood degrader in East Asia.</title>
        <authorList>
            <consortium name="DOE Joint Genome Institute"/>
            <person name="Min B."/>
            <person name="Park H."/>
            <person name="Jang Y."/>
            <person name="Kim J.-J."/>
            <person name="Kim K.H."/>
            <person name="Pangilinan J."/>
            <person name="Lipzen A."/>
            <person name="Riley R."/>
            <person name="Grigoriev I.V."/>
            <person name="Spatafora J.W."/>
            <person name="Choi I.-G."/>
        </authorList>
    </citation>
    <scope>NUCLEOTIDE SEQUENCE [LARGE SCALE GENOMIC DNA]</scope>
    <source>
        <strain evidence="1 2">KUC8140</strain>
    </source>
</reference>